<dbReference type="PANTHER" id="PTHR48081:SF8">
    <property type="entry name" value="ALPHA_BETA HYDROLASE FOLD-3 DOMAIN-CONTAINING PROTEIN-RELATED"/>
    <property type="match status" value="1"/>
</dbReference>
<protein>
    <submittedName>
        <fullName evidence="3">Alpha/beta hydrolase</fullName>
    </submittedName>
</protein>
<evidence type="ECO:0000313" key="3">
    <source>
        <dbReference type="EMBL" id="MFC0348644.1"/>
    </source>
</evidence>
<dbReference type="Proteomes" id="UP001589844">
    <property type="component" value="Unassembled WGS sequence"/>
</dbReference>
<comment type="caution">
    <text evidence="3">The sequence shown here is derived from an EMBL/GenBank/DDBJ whole genome shotgun (WGS) entry which is preliminary data.</text>
</comment>
<proteinExistence type="predicted"/>
<gene>
    <name evidence="3" type="ORF">ACFFJH_02405</name>
</gene>
<evidence type="ECO:0000313" key="4">
    <source>
        <dbReference type="Proteomes" id="UP001589844"/>
    </source>
</evidence>
<dbReference type="GO" id="GO:0016787">
    <property type="term" value="F:hydrolase activity"/>
    <property type="evidence" value="ECO:0007669"/>
    <property type="project" value="UniProtKB-KW"/>
</dbReference>
<accession>A0ABV6ICP3</accession>
<reference evidence="3 4" key="1">
    <citation type="submission" date="2024-09" db="EMBL/GenBank/DDBJ databases">
        <authorList>
            <person name="Sun Q."/>
            <person name="Mori K."/>
        </authorList>
    </citation>
    <scope>NUCLEOTIDE SEQUENCE [LARGE SCALE GENOMIC DNA]</scope>
    <source>
        <strain evidence="3 4">CCM 8677</strain>
    </source>
</reference>
<name>A0ABV6ICP3_9BURK</name>
<dbReference type="InterPro" id="IPR029058">
    <property type="entry name" value="AB_hydrolase_fold"/>
</dbReference>
<dbReference type="Gene3D" id="3.40.50.1820">
    <property type="entry name" value="alpha/beta hydrolase"/>
    <property type="match status" value="1"/>
</dbReference>
<dbReference type="InterPro" id="IPR013094">
    <property type="entry name" value="AB_hydrolase_3"/>
</dbReference>
<keyword evidence="1 3" id="KW-0378">Hydrolase</keyword>
<dbReference type="RefSeq" id="WP_390209776.1">
    <property type="nucleotide sequence ID" value="NZ_JBHLXJ010000002.1"/>
</dbReference>
<dbReference type="Pfam" id="PF07859">
    <property type="entry name" value="Abhydrolase_3"/>
    <property type="match status" value="1"/>
</dbReference>
<evidence type="ECO:0000256" key="1">
    <source>
        <dbReference type="ARBA" id="ARBA00022801"/>
    </source>
</evidence>
<feature type="domain" description="Alpha/beta hydrolase fold-3" evidence="2">
    <location>
        <begin position="111"/>
        <end position="310"/>
    </location>
</feature>
<dbReference type="SUPFAM" id="SSF53474">
    <property type="entry name" value="alpha/beta-Hydrolases"/>
    <property type="match status" value="1"/>
</dbReference>
<evidence type="ECO:0000259" key="2">
    <source>
        <dbReference type="Pfam" id="PF07859"/>
    </source>
</evidence>
<dbReference type="EMBL" id="JBHLXJ010000002">
    <property type="protein sequence ID" value="MFC0348644.1"/>
    <property type="molecule type" value="Genomic_DNA"/>
</dbReference>
<organism evidence="3 4">
    <name type="scientific">Undibacterium danionis</name>
    <dbReference type="NCBI Taxonomy" id="1812100"/>
    <lineage>
        <taxon>Bacteria</taxon>
        <taxon>Pseudomonadati</taxon>
        <taxon>Pseudomonadota</taxon>
        <taxon>Betaproteobacteria</taxon>
        <taxon>Burkholderiales</taxon>
        <taxon>Oxalobacteraceae</taxon>
        <taxon>Undibacterium</taxon>
    </lineage>
</organism>
<keyword evidence="4" id="KW-1185">Reference proteome</keyword>
<sequence>MVTTIIQGRISHRIRSIYHLYEVSAKVLWRRLIGNPLEKEWPIMFEIGTLFWRRQFNYAMSLPDIRETRAFLDSVFTVLDNTDDVRIAPSGHGEPPGDWFEPSNARTDVTMLYLHGGGYTFYMDVTRHYIALLAKTLGIRIFAPDYRLTPEHPHPAQMDDAVAAYRCLLADGCEPQSIIVAGESAGGHLVLMLLWQLIEQGLPQPALGMPISAWPDTTDRGKSLFENDYYDMVQGYMTQDFSRWLKGNTNYNDAMVSPITKDYRQSAPIYMQAGGKEILVDMNRDFANYAAQQGARIRLDVWPHMTHEFHAYGQHHPDSKAALQQMALAIDWALAGASAGGFLALDLTETDSL</sequence>
<dbReference type="InterPro" id="IPR050300">
    <property type="entry name" value="GDXG_lipolytic_enzyme"/>
</dbReference>
<dbReference type="PANTHER" id="PTHR48081">
    <property type="entry name" value="AB HYDROLASE SUPERFAMILY PROTEIN C4A8.06C"/>
    <property type="match status" value="1"/>
</dbReference>